<proteinExistence type="predicted"/>
<dbReference type="Proteomes" id="UP000007575">
    <property type="component" value="Chromosome"/>
</dbReference>
<organism evidence="1 2">
    <name type="scientific">Deinococcus gobiensis (strain DSM 21396 / JCM 16679 / CGMCC 1.7299 / I-0)</name>
    <dbReference type="NCBI Taxonomy" id="745776"/>
    <lineage>
        <taxon>Bacteria</taxon>
        <taxon>Thermotogati</taxon>
        <taxon>Deinococcota</taxon>
        <taxon>Deinococci</taxon>
        <taxon>Deinococcales</taxon>
        <taxon>Deinococcaceae</taxon>
        <taxon>Deinococcus</taxon>
    </lineage>
</organism>
<name>H8GRW8_DEIGI</name>
<dbReference type="PATRIC" id="fig|745776.4.peg.2496"/>
<accession>H8GRW8</accession>
<dbReference type="AlphaFoldDB" id="H8GRW8"/>
<evidence type="ECO:0000313" key="2">
    <source>
        <dbReference type="Proteomes" id="UP000007575"/>
    </source>
</evidence>
<dbReference type="HOGENOM" id="CLU_3182803_0_0_0"/>
<evidence type="ECO:0000313" key="1">
    <source>
        <dbReference type="EMBL" id="AFD26359.1"/>
    </source>
</evidence>
<keyword evidence="2" id="KW-1185">Reference proteome</keyword>
<gene>
    <name evidence="1" type="ordered locus">DGo_CA2432</name>
</gene>
<protein>
    <submittedName>
        <fullName evidence="1">Uncharacterized protein</fullName>
    </submittedName>
</protein>
<reference evidence="1 2" key="1">
    <citation type="journal article" date="2012" name="PLoS ONE">
        <title>Genome sequence and transcriptome analysis of the radioresistant bacterium Deinococcus gobiensis: insights into the extreme environmental adaptations.</title>
        <authorList>
            <person name="Yuan M."/>
            <person name="Chen M."/>
            <person name="Zhang W."/>
            <person name="Lu W."/>
            <person name="Wang J."/>
            <person name="Yang M."/>
            <person name="Zhao P."/>
            <person name="Tang R."/>
            <person name="Li X."/>
            <person name="Hao Y."/>
            <person name="Zhou Z."/>
            <person name="Zhan Y."/>
            <person name="Yu H."/>
            <person name="Teng C."/>
            <person name="Yan Y."/>
            <person name="Ping S."/>
            <person name="Wang Y."/>
            <person name="Lin M."/>
        </authorList>
    </citation>
    <scope>NUCLEOTIDE SEQUENCE [LARGE SCALE GENOMIC DNA]</scope>
    <source>
        <strain evidence="1 2">I-0</strain>
    </source>
</reference>
<dbReference type="EMBL" id="CP002191">
    <property type="protein sequence ID" value="AFD26359.1"/>
    <property type="molecule type" value="Genomic_DNA"/>
</dbReference>
<sequence>MGSETGEPSRESVTFCRVPLRNAGDMSVQGFQAPVEFARNFIPAVR</sequence>
<dbReference type="KEGG" id="dgo:DGo_CA2432"/>